<proteinExistence type="predicted"/>
<keyword evidence="2 7" id="KW-0812">Transmembrane</keyword>
<evidence type="ECO:0000256" key="5">
    <source>
        <dbReference type="ARBA" id="ARBA00022989"/>
    </source>
</evidence>
<dbReference type="GO" id="GO:0016887">
    <property type="term" value="F:ATP hydrolysis activity"/>
    <property type="evidence" value="ECO:0007669"/>
    <property type="project" value="InterPro"/>
</dbReference>
<dbReference type="InterPro" id="IPR039421">
    <property type="entry name" value="Type_1_exporter"/>
</dbReference>
<dbReference type="GO" id="GO:0005524">
    <property type="term" value="F:ATP binding"/>
    <property type="evidence" value="ECO:0007669"/>
    <property type="project" value="UniProtKB-KW"/>
</dbReference>
<dbReference type="PROSITE" id="PS50929">
    <property type="entry name" value="ABC_TM1F"/>
    <property type="match status" value="1"/>
</dbReference>
<evidence type="ECO:0000256" key="2">
    <source>
        <dbReference type="ARBA" id="ARBA00022692"/>
    </source>
</evidence>
<dbReference type="GO" id="GO:0015421">
    <property type="term" value="F:ABC-type oligopeptide transporter activity"/>
    <property type="evidence" value="ECO:0007669"/>
    <property type="project" value="TreeGrafter"/>
</dbReference>
<feature type="transmembrane region" description="Helical" evidence="7">
    <location>
        <begin position="357"/>
        <end position="383"/>
    </location>
</feature>
<dbReference type="InterPro" id="IPR036640">
    <property type="entry name" value="ABC1_TM_sf"/>
</dbReference>
<sequence length="681" mass="74645">MDKSATDLQPLLCALFKELGMFSQANYVLQNPQLQNLEVVNLIAQLKKHQVIFSVLPITQAALAKTNLPFVILNNDGQSSLVKRSRSIYLILDEKQQWVDYQLDEKKEHCQVIVIDSLPLAKQTLKAFTTQMSKRTKWYKPVFWLSLLSSLTGLAVPLFTMSVYDRVIGGQAPDLLPKIALGAFLALTVLVATRMVRAKVLSSVSNRFARDLSDMTFTRLLNLPLLVLSRVGVSNHIARMRNAEKVRSLLSGPGGAGLVDLPFTFIAFATIAFLSGWLVLVPIVMLMIYALVNKLMNSYVQAASPTMSGQYQNSLNELSNNILQLQASGHTAGWTKEFFRQTRETCRQNFLFAKRNGLNAATAHALSMLTALATVFTGIFLVLEQSITAGALIACVMLIWRITGPAQLAFSSRQKFTMMDGSIKQFDRFMQASTENSALRLATLDETKAPAISFNHVTLRYGAEYEPALSAISADIEAGECVAIIGPNGCGKTSLLLSALGVIEPQSGFITVNDKHLKQFDPEQFRRFAAFVPAESELLPGSLADNLRIVKPDASDEELITALTNAGGESLFNALGKNLSIDLSGQSEHLLSAVEANYIGLARALLKKSPYMLLDEPLANRNPLAKIKFSETLQSLKGKSTVLFSSHDPDLIKLADKVIILDKGNVVFAGPIPENTSTEKE</sequence>
<evidence type="ECO:0000256" key="3">
    <source>
        <dbReference type="ARBA" id="ARBA00022741"/>
    </source>
</evidence>
<dbReference type="InterPro" id="IPR003439">
    <property type="entry name" value="ABC_transporter-like_ATP-bd"/>
</dbReference>
<keyword evidence="4 10" id="KW-0067">ATP-binding</keyword>
<feature type="domain" description="ABC transporter" evidence="8">
    <location>
        <begin position="452"/>
        <end position="681"/>
    </location>
</feature>
<keyword evidence="3" id="KW-0547">Nucleotide-binding</keyword>
<name>A0A5C6QGI4_9GAMM</name>
<reference evidence="10 11" key="1">
    <citation type="submission" date="2019-07" db="EMBL/GenBank/DDBJ databases">
        <title>Genomes of sea-ice associated Colwellia species.</title>
        <authorList>
            <person name="Bowman J.P."/>
        </authorList>
    </citation>
    <scope>NUCLEOTIDE SEQUENCE [LARGE SCALE GENOMIC DNA]</scope>
    <source>
        <strain evidence="10 11">ACAM 459</strain>
    </source>
</reference>
<comment type="caution">
    <text evidence="10">The sequence shown here is derived from an EMBL/GenBank/DDBJ whole genome shotgun (WGS) entry which is preliminary data.</text>
</comment>
<dbReference type="SUPFAM" id="SSF90123">
    <property type="entry name" value="ABC transporter transmembrane region"/>
    <property type="match status" value="1"/>
</dbReference>
<feature type="domain" description="ABC transmembrane type-1" evidence="9">
    <location>
        <begin position="145"/>
        <end position="418"/>
    </location>
</feature>
<dbReference type="InterPro" id="IPR027417">
    <property type="entry name" value="P-loop_NTPase"/>
</dbReference>
<dbReference type="Gene3D" id="1.20.1560.10">
    <property type="entry name" value="ABC transporter type 1, transmembrane domain"/>
    <property type="match status" value="1"/>
</dbReference>
<organism evidence="10 11">
    <name type="scientific">Colwellia demingiae</name>
    <dbReference type="NCBI Taxonomy" id="89401"/>
    <lineage>
        <taxon>Bacteria</taxon>
        <taxon>Pseudomonadati</taxon>
        <taxon>Pseudomonadota</taxon>
        <taxon>Gammaproteobacteria</taxon>
        <taxon>Alteromonadales</taxon>
        <taxon>Colwelliaceae</taxon>
        <taxon>Colwellia</taxon>
    </lineage>
</organism>
<dbReference type="InterPro" id="IPR003593">
    <property type="entry name" value="AAA+_ATPase"/>
</dbReference>
<dbReference type="PROSITE" id="PS50893">
    <property type="entry name" value="ABC_TRANSPORTER_2"/>
    <property type="match status" value="1"/>
</dbReference>
<dbReference type="GO" id="GO:0005886">
    <property type="term" value="C:plasma membrane"/>
    <property type="evidence" value="ECO:0007669"/>
    <property type="project" value="UniProtKB-SubCell"/>
</dbReference>
<gene>
    <name evidence="10" type="ORF">ESZ36_11365</name>
</gene>
<evidence type="ECO:0000256" key="1">
    <source>
        <dbReference type="ARBA" id="ARBA00004651"/>
    </source>
</evidence>
<evidence type="ECO:0000256" key="4">
    <source>
        <dbReference type="ARBA" id="ARBA00022840"/>
    </source>
</evidence>
<protein>
    <submittedName>
        <fullName evidence="10">ATP-binding cassette domain-containing protein</fullName>
    </submittedName>
</protein>
<comment type="subcellular location">
    <subcellularLocation>
        <location evidence="1">Cell membrane</location>
        <topology evidence="1">Multi-pass membrane protein</topology>
    </subcellularLocation>
</comment>
<dbReference type="RefSeq" id="WP_146787804.1">
    <property type="nucleotide sequence ID" value="NZ_VOLT01000005.1"/>
</dbReference>
<feature type="transmembrane region" description="Helical" evidence="7">
    <location>
        <begin position="142"/>
        <end position="164"/>
    </location>
</feature>
<evidence type="ECO:0000259" key="9">
    <source>
        <dbReference type="PROSITE" id="PS50929"/>
    </source>
</evidence>
<feature type="transmembrane region" description="Helical" evidence="7">
    <location>
        <begin position="389"/>
        <end position="410"/>
    </location>
</feature>
<dbReference type="InterPro" id="IPR011527">
    <property type="entry name" value="ABC1_TM_dom"/>
</dbReference>
<dbReference type="Gene3D" id="3.40.50.300">
    <property type="entry name" value="P-loop containing nucleotide triphosphate hydrolases"/>
    <property type="match status" value="1"/>
</dbReference>
<accession>A0A5C6QGI4</accession>
<dbReference type="AlphaFoldDB" id="A0A5C6QGI4"/>
<feature type="transmembrane region" description="Helical" evidence="7">
    <location>
        <begin position="265"/>
        <end position="292"/>
    </location>
</feature>
<dbReference type="PANTHER" id="PTHR43394:SF1">
    <property type="entry name" value="ATP-BINDING CASSETTE SUB-FAMILY B MEMBER 10, MITOCHONDRIAL"/>
    <property type="match status" value="1"/>
</dbReference>
<dbReference type="SUPFAM" id="SSF52540">
    <property type="entry name" value="P-loop containing nucleoside triphosphate hydrolases"/>
    <property type="match status" value="1"/>
</dbReference>
<keyword evidence="5 7" id="KW-1133">Transmembrane helix</keyword>
<dbReference type="EMBL" id="VOLT01000005">
    <property type="protein sequence ID" value="TWX67883.1"/>
    <property type="molecule type" value="Genomic_DNA"/>
</dbReference>
<dbReference type="Pfam" id="PF00664">
    <property type="entry name" value="ABC_membrane"/>
    <property type="match status" value="1"/>
</dbReference>
<evidence type="ECO:0000256" key="6">
    <source>
        <dbReference type="ARBA" id="ARBA00023136"/>
    </source>
</evidence>
<evidence type="ECO:0000313" key="11">
    <source>
        <dbReference type="Proteomes" id="UP000321822"/>
    </source>
</evidence>
<keyword evidence="11" id="KW-1185">Reference proteome</keyword>
<evidence type="ECO:0000256" key="7">
    <source>
        <dbReference type="SAM" id="Phobius"/>
    </source>
</evidence>
<evidence type="ECO:0000313" key="10">
    <source>
        <dbReference type="EMBL" id="TWX67883.1"/>
    </source>
</evidence>
<dbReference type="PANTHER" id="PTHR43394">
    <property type="entry name" value="ATP-DEPENDENT PERMEASE MDL1, MITOCHONDRIAL"/>
    <property type="match status" value="1"/>
</dbReference>
<dbReference type="Proteomes" id="UP000321822">
    <property type="component" value="Unassembled WGS sequence"/>
</dbReference>
<dbReference type="SMART" id="SM00382">
    <property type="entry name" value="AAA"/>
    <property type="match status" value="1"/>
</dbReference>
<dbReference type="OrthoDB" id="9782586at2"/>
<dbReference type="Pfam" id="PF00005">
    <property type="entry name" value="ABC_tran"/>
    <property type="match status" value="1"/>
</dbReference>
<keyword evidence="6 7" id="KW-0472">Membrane</keyword>
<feature type="transmembrane region" description="Helical" evidence="7">
    <location>
        <begin position="176"/>
        <end position="196"/>
    </location>
</feature>
<evidence type="ECO:0000259" key="8">
    <source>
        <dbReference type="PROSITE" id="PS50893"/>
    </source>
</evidence>